<accession>A0ABX7SMG0</accession>
<feature type="domain" description="HNH nuclease" evidence="1">
    <location>
        <begin position="33"/>
        <end position="81"/>
    </location>
</feature>
<dbReference type="Gene3D" id="3.90.75.20">
    <property type="match status" value="1"/>
</dbReference>
<gene>
    <name evidence="2" type="ORF">IFE19_01315</name>
</gene>
<organism evidence="2 3">
    <name type="scientific">Brevundimonas pondensis</name>
    <dbReference type="NCBI Taxonomy" id="2774189"/>
    <lineage>
        <taxon>Bacteria</taxon>
        <taxon>Pseudomonadati</taxon>
        <taxon>Pseudomonadota</taxon>
        <taxon>Alphaproteobacteria</taxon>
        <taxon>Caulobacterales</taxon>
        <taxon>Caulobacteraceae</taxon>
        <taxon>Brevundimonas</taxon>
    </lineage>
</organism>
<dbReference type="SMART" id="SM00507">
    <property type="entry name" value="HNHc"/>
    <property type="match status" value="1"/>
</dbReference>
<keyword evidence="3" id="KW-1185">Reference proteome</keyword>
<keyword evidence="2" id="KW-0540">Nuclease</keyword>
<sequence>MIDRFWIKVSKSVGCWEWSAAIDANGYGRFKLNNRCTLAHRVSWEMANGTIPDGLVIDHKCRNRRCLNPDHLRLVTPSENSLINIRDGVTGFKPKEACQQGHNFSRENTLINNRGAKVCRKCAKVSRNRYQAKLRKAA</sequence>
<dbReference type="InterPro" id="IPR003615">
    <property type="entry name" value="HNH_nuc"/>
</dbReference>
<dbReference type="RefSeq" id="WP_207825030.1">
    <property type="nucleotide sequence ID" value="NZ_CP062006.1"/>
</dbReference>
<reference evidence="2 3" key="1">
    <citation type="submission" date="2020-09" db="EMBL/GenBank/DDBJ databases">
        <title>Brevundimonas sp. LVF1 isolated from an oligotrophic pond in Goettingen, Germany.</title>
        <authorList>
            <person name="Friedrich I."/>
            <person name="Klassen A."/>
            <person name="Neubauer H."/>
            <person name="Schneider D."/>
            <person name="Hertel R."/>
            <person name="Daniel R."/>
        </authorList>
    </citation>
    <scope>NUCLEOTIDE SEQUENCE [LARGE SCALE GENOMIC DNA]</scope>
    <source>
        <strain evidence="2 3">LVF1</strain>
    </source>
</reference>
<name>A0ABX7SMG0_9CAUL</name>
<evidence type="ECO:0000313" key="2">
    <source>
        <dbReference type="EMBL" id="QTC88075.1"/>
    </source>
</evidence>
<evidence type="ECO:0000313" key="3">
    <source>
        <dbReference type="Proteomes" id="UP000663942"/>
    </source>
</evidence>
<evidence type="ECO:0000259" key="1">
    <source>
        <dbReference type="SMART" id="SM00507"/>
    </source>
</evidence>
<dbReference type="GO" id="GO:0004519">
    <property type="term" value="F:endonuclease activity"/>
    <property type="evidence" value="ECO:0007669"/>
    <property type="project" value="UniProtKB-KW"/>
</dbReference>
<protein>
    <submittedName>
        <fullName evidence="2">HNH endonuclease</fullName>
    </submittedName>
</protein>
<keyword evidence="2" id="KW-0378">Hydrolase</keyword>
<dbReference type="InterPro" id="IPR044925">
    <property type="entry name" value="His-Me_finger_sf"/>
</dbReference>
<dbReference type="SUPFAM" id="SSF54060">
    <property type="entry name" value="His-Me finger endonucleases"/>
    <property type="match status" value="1"/>
</dbReference>
<dbReference type="EMBL" id="CP062006">
    <property type="protein sequence ID" value="QTC88075.1"/>
    <property type="molecule type" value="Genomic_DNA"/>
</dbReference>
<dbReference type="Pfam" id="PF13392">
    <property type="entry name" value="HNH_3"/>
    <property type="match status" value="1"/>
</dbReference>
<proteinExistence type="predicted"/>
<dbReference type="Proteomes" id="UP000663942">
    <property type="component" value="Chromosome"/>
</dbReference>
<keyword evidence="2" id="KW-0255">Endonuclease</keyword>